<comment type="caution">
    <text evidence="2">The sequence shown here is derived from an EMBL/GenBank/DDBJ whole genome shotgun (WGS) entry which is preliminary data.</text>
</comment>
<feature type="compositionally biased region" description="Low complexity" evidence="1">
    <location>
        <begin position="63"/>
        <end position="76"/>
    </location>
</feature>
<dbReference type="Proteomes" id="UP000299102">
    <property type="component" value="Unassembled WGS sequence"/>
</dbReference>
<protein>
    <submittedName>
        <fullName evidence="2">Uncharacterized protein</fullName>
    </submittedName>
</protein>
<sequence>MKANQGGKTPYFQSILGVLPGTRFKFITSNTAVRELHVYLLVTGNNSVEERFEFNIGPESESRTGTGSGSRVGVTEFWHDTRGAGRRGARRGAGQCAGTSSTSKIRNVIGWL</sequence>
<evidence type="ECO:0000313" key="2">
    <source>
        <dbReference type="EMBL" id="GBP79071.1"/>
    </source>
</evidence>
<proteinExistence type="predicted"/>
<gene>
    <name evidence="2" type="ORF">EVAR_58740_1</name>
</gene>
<feature type="region of interest" description="Disordered" evidence="1">
    <location>
        <begin position="57"/>
        <end position="101"/>
    </location>
</feature>
<evidence type="ECO:0000256" key="1">
    <source>
        <dbReference type="SAM" id="MobiDB-lite"/>
    </source>
</evidence>
<dbReference type="EMBL" id="BGZK01001399">
    <property type="protein sequence ID" value="GBP79071.1"/>
    <property type="molecule type" value="Genomic_DNA"/>
</dbReference>
<dbReference type="AlphaFoldDB" id="A0A4C1YRH5"/>
<reference evidence="2 3" key="1">
    <citation type="journal article" date="2019" name="Commun. Biol.">
        <title>The bagworm genome reveals a unique fibroin gene that provides high tensile strength.</title>
        <authorList>
            <person name="Kono N."/>
            <person name="Nakamura H."/>
            <person name="Ohtoshi R."/>
            <person name="Tomita M."/>
            <person name="Numata K."/>
            <person name="Arakawa K."/>
        </authorList>
    </citation>
    <scope>NUCLEOTIDE SEQUENCE [LARGE SCALE GENOMIC DNA]</scope>
</reference>
<accession>A0A4C1YRH5</accession>
<evidence type="ECO:0000313" key="3">
    <source>
        <dbReference type="Proteomes" id="UP000299102"/>
    </source>
</evidence>
<keyword evidence="3" id="KW-1185">Reference proteome</keyword>
<organism evidence="2 3">
    <name type="scientific">Eumeta variegata</name>
    <name type="common">Bagworm moth</name>
    <name type="synonym">Eumeta japonica</name>
    <dbReference type="NCBI Taxonomy" id="151549"/>
    <lineage>
        <taxon>Eukaryota</taxon>
        <taxon>Metazoa</taxon>
        <taxon>Ecdysozoa</taxon>
        <taxon>Arthropoda</taxon>
        <taxon>Hexapoda</taxon>
        <taxon>Insecta</taxon>
        <taxon>Pterygota</taxon>
        <taxon>Neoptera</taxon>
        <taxon>Endopterygota</taxon>
        <taxon>Lepidoptera</taxon>
        <taxon>Glossata</taxon>
        <taxon>Ditrysia</taxon>
        <taxon>Tineoidea</taxon>
        <taxon>Psychidae</taxon>
        <taxon>Oiketicinae</taxon>
        <taxon>Eumeta</taxon>
    </lineage>
</organism>
<name>A0A4C1YRH5_EUMVA</name>